<evidence type="ECO:0000313" key="2">
    <source>
        <dbReference type="Proteomes" id="UP000255129"/>
    </source>
</evidence>
<dbReference type="AlphaFoldDB" id="A0A379FYP4"/>
<dbReference type="Proteomes" id="UP000255129">
    <property type="component" value="Unassembled WGS sequence"/>
</dbReference>
<evidence type="ECO:0000313" key="1">
    <source>
        <dbReference type="EMBL" id="SUC33825.1"/>
    </source>
</evidence>
<accession>A0A379FYP4</accession>
<gene>
    <name evidence="1" type="ORF">NCTC12026_00146</name>
</gene>
<name>A0A379FYP4_9GAMM</name>
<dbReference type="EMBL" id="UGUA01000001">
    <property type="protein sequence ID" value="SUC33825.1"/>
    <property type="molecule type" value="Genomic_DNA"/>
</dbReference>
<organism evidence="1 2">
    <name type="scientific">Providencia rustigianii</name>
    <dbReference type="NCBI Taxonomy" id="158850"/>
    <lineage>
        <taxon>Bacteria</taxon>
        <taxon>Pseudomonadati</taxon>
        <taxon>Pseudomonadota</taxon>
        <taxon>Gammaproteobacteria</taxon>
        <taxon>Enterobacterales</taxon>
        <taxon>Morganellaceae</taxon>
        <taxon>Providencia</taxon>
    </lineage>
</organism>
<proteinExistence type="predicted"/>
<reference evidence="1 2" key="1">
    <citation type="submission" date="2018-06" db="EMBL/GenBank/DDBJ databases">
        <authorList>
            <consortium name="Pathogen Informatics"/>
            <person name="Doyle S."/>
        </authorList>
    </citation>
    <scope>NUCLEOTIDE SEQUENCE [LARGE SCALE GENOMIC DNA]</scope>
    <source>
        <strain evidence="1 2">NCTC12026</strain>
    </source>
</reference>
<protein>
    <submittedName>
        <fullName evidence="1">Uncharacterized protein</fullName>
    </submittedName>
</protein>
<sequence>MECLMKKRVKLRARIARARRNVKFFYFDHIRYQGGGFTHSELKSALSEKHLCDSLIKPFDR</sequence>